<evidence type="ECO:0000313" key="13">
    <source>
        <dbReference type="Proteomes" id="UP000233778"/>
    </source>
</evidence>
<feature type="domain" description="Aminoglycoside phosphotransferase" evidence="9">
    <location>
        <begin position="33"/>
        <end position="259"/>
    </location>
</feature>
<protein>
    <recommendedName>
        <fullName evidence="8">Hydroxylysine kinase</fullName>
        <ecNumber evidence="7">2.7.1.81</ecNumber>
    </recommendedName>
</protein>
<proteinExistence type="predicted"/>
<dbReference type="PANTHER" id="PTHR21064:SF1">
    <property type="entry name" value="HYDROXYLYSINE KINASE"/>
    <property type="match status" value="1"/>
</dbReference>
<dbReference type="EMBL" id="CP025085">
    <property type="protein sequence ID" value="AUH01418.1"/>
    <property type="molecule type" value="Genomic_DNA"/>
</dbReference>
<dbReference type="InterPro" id="IPR050249">
    <property type="entry name" value="Pseudomonas-type_ThrB"/>
</dbReference>
<evidence type="ECO:0000256" key="6">
    <source>
        <dbReference type="ARBA" id="ARBA00037368"/>
    </source>
</evidence>
<keyword evidence="2" id="KW-0963">Cytoplasm</keyword>
<dbReference type="AlphaFoldDB" id="A0A2I5TMF0"/>
<dbReference type="KEGG" id="sera:Ser39006_017340"/>
<reference evidence="11" key="2">
    <citation type="submission" date="2013-09" db="EMBL/GenBank/DDBJ databases">
        <authorList>
            <person name="Wang G."/>
            <person name="Yang Y."/>
            <person name="Su Y."/>
        </authorList>
    </citation>
    <scope>NUCLEOTIDE SEQUENCE</scope>
    <source>
        <strain evidence="11">ATCC 39006</strain>
    </source>
</reference>
<dbReference type="GO" id="GO:0047992">
    <property type="term" value="F:hydroxylysine kinase activity"/>
    <property type="evidence" value="ECO:0007669"/>
    <property type="project" value="UniProtKB-EC"/>
</dbReference>
<evidence type="ECO:0000256" key="3">
    <source>
        <dbReference type="ARBA" id="ARBA00022679"/>
    </source>
</evidence>
<evidence type="ECO:0000313" key="11">
    <source>
        <dbReference type="EMBL" id="AUH05739.1"/>
    </source>
</evidence>
<evidence type="ECO:0000256" key="2">
    <source>
        <dbReference type="ARBA" id="ARBA00022490"/>
    </source>
</evidence>
<dbReference type="InterPro" id="IPR002575">
    <property type="entry name" value="Aminoglycoside_PTrfase"/>
</dbReference>
<dbReference type="RefSeq" id="WP_021015285.1">
    <property type="nucleotide sequence ID" value="NZ_CP025084.1"/>
</dbReference>
<comment type="function">
    <text evidence="6">Catalyzes the GTP-dependent phosphorylation of 5-hydroxy-L-lysine.</text>
</comment>
<dbReference type="Proteomes" id="UP000233778">
    <property type="component" value="Chromosome"/>
</dbReference>
<evidence type="ECO:0000256" key="8">
    <source>
        <dbReference type="ARBA" id="ARBA00040505"/>
    </source>
</evidence>
<evidence type="ECO:0000313" key="12">
    <source>
        <dbReference type="Proteomes" id="UP000017700"/>
    </source>
</evidence>
<evidence type="ECO:0000313" key="10">
    <source>
        <dbReference type="EMBL" id="AUH01418.1"/>
    </source>
</evidence>
<dbReference type="InterPro" id="IPR011009">
    <property type="entry name" value="Kinase-like_dom_sf"/>
</dbReference>
<keyword evidence="4" id="KW-0418">Kinase</keyword>
<gene>
    <name evidence="10" type="ORF">CWC46_17340</name>
    <name evidence="11" type="ORF">Ser39006_017340</name>
</gene>
<dbReference type="EMBL" id="CP025084">
    <property type="protein sequence ID" value="AUH05739.1"/>
    <property type="molecule type" value="Genomic_DNA"/>
</dbReference>
<dbReference type="Proteomes" id="UP000017700">
    <property type="component" value="Chromosome"/>
</dbReference>
<dbReference type="Pfam" id="PF01636">
    <property type="entry name" value="APH"/>
    <property type="match status" value="1"/>
</dbReference>
<dbReference type="EC" id="2.7.1.81" evidence="7"/>
<evidence type="ECO:0000259" key="9">
    <source>
        <dbReference type="Pfam" id="PF01636"/>
    </source>
</evidence>
<reference evidence="11 12" key="1">
    <citation type="journal article" date="2013" name="Genome Announc.">
        <title>Draft genome sequence of Serratia sp. strain ATCC 39006, a model bacterium for analysis of the biosynthesis and regulation of prodigiosin, a carbapenem, and gas vesicles.</title>
        <authorList>
            <person name="Fineran P.C."/>
            <person name="Iglesias Cans M.C."/>
            <person name="Ramsay J.P."/>
            <person name="Wilf N.M."/>
            <person name="Cossyleon D."/>
            <person name="McNeil M.B."/>
            <person name="Williamson N.R."/>
            <person name="Monson R.E."/>
            <person name="Becher S.A."/>
            <person name="Stanton J.A."/>
            <person name="Brugger K."/>
            <person name="Brown S.D."/>
            <person name="Salmond G.P."/>
        </authorList>
    </citation>
    <scope>NUCLEOTIDE SEQUENCE [LARGE SCALE GENOMIC DNA]</scope>
    <source>
        <strain evidence="11">ATCC 39006</strain>
        <strain evidence="12">ATCC 39006 / SC 11482</strain>
    </source>
</reference>
<evidence type="ECO:0000256" key="7">
    <source>
        <dbReference type="ARBA" id="ARBA00038873"/>
    </source>
</evidence>
<evidence type="ECO:0000256" key="4">
    <source>
        <dbReference type="ARBA" id="ARBA00022777"/>
    </source>
</evidence>
<evidence type="ECO:0000256" key="1">
    <source>
        <dbReference type="ARBA" id="ARBA00004496"/>
    </source>
</evidence>
<reference evidence="11" key="4">
    <citation type="submission" date="2017-11" db="EMBL/GenBank/DDBJ databases">
        <title>Complete genome sequence of Serratia sp. ATCC 39006.</title>
        <authorList>
            <person name="Hampton H.G."/>
            <person name="Jackson S.A."/>
            <person name="Jauregui R."/>
            <person name="Poulter G.T.M."/>
            <person name="Salmond G.P.C."/>
            <person name="Fineran P.C."/>
        </authorList>
    </citation>
    <scope>NUCLEOTIDE SEQUENCE</scope>
    <source>
        <strain evidence="11">ATCC 39006</strain>
    </source>
</reference>
<dbReference type="PANTHER" id="PTHR21064">
    <property type="entry name" value="AMINOGLYCOSIDE PHOSPHOTRANSFERASE DOMAIN-CONTAINING PROTEIN-RELATED"/>
    <property type="match status" value="1"/>
</dbReference>
<keyword evidence="3 11" id="KW-0808">Transferase</keyword>
<dbReference type="STRING" id="104623.Ser39006_02019"/>
<evidence type="ECO:0000256" key="5">
    <source>
        <dbReference type="ARBA" id="ARBA00036820"/>
    </source>
</evidence>
<comment type="catalytic activity">
    <reaction evidence="5">
        <text>(5R)-5-hydroxy-L-lysine + GTP = (5R)-5-phosphooxy-L-lysine + GDP + H(+)</text>
        <dbReference type="Rhea" id="RHEA:19049"/>
        <dbReference type="ChEBI" id="CHEBI:15378"/>
        <dbReference type="ChEBI" id="CHEBI:37565"/>
        <dbReference type="ChEBI" id="CHEBI:57882"/>
        <dbReference type="ChEBI" id="CHEBI:58189"/>
        <dbReference type="ChEBI" id="CHEBI:58357"/>
        <dbReference type="EC" id="2.7.1.81"/>
    </reaction>
</comment>
<accession>A0A2I5TMF0</accession>
<sequence>MSDPHVLFTTDVPLVSLAQAHHASRERYGVEGDITPLPGERDANFYLCTEKQHGYMLKFINPAEEPAVSDFQSALLLHIEQQHTDLPVPRVLADQHGNRAPVVDLAGQTLQTRLFSWLSGTPLHRVTPNPQLAQHLGQTLAQLDIALHSFTHPAAERTLLWDITHMERVAGWLDYVEDPEQQILIKRGLSQWENSVAPVIHKLRRQVIHNDLNPYNVFTTPQADWQITGIIDFGDALYAPLINELATALAYQISESDDPLLWITPFVSAYHTHLPLTEQEVCLLPRLIVARLTLILSITQWRSALYPENREYLRRNLHRAWRSLQNLSRFPLTQYEDRLLTTCRKGIQ</sequence>
<name>A0A2I5TMF0_SERS3</name>
<keyword evidence="12" id="KW-1185">Reference proteome</keyword>
<dbReference type="KEGG" id="serq:CWC46_17340"/>
<reference evidence="10 13" key="3">
    <citation type="submission" date="2017-11" db="EMBL/GenBank/DDBJ databases">
        <title>Complete genome sequence of Serratia sp. ATCC 39006 LacA.</title>
        <authorList>
            <person name="Hampton H.G."/>
            <person name="Jackson S.A."/>
            <person name="Jauregui R."/>
            <person name="Poulter G.T.M."/>
            <person name="Salmond G.P.C."/>
            <person name="Fineran P.C."/>
        </authorList>
    </citation>
    <scope>NUCLEOTIDE SEQUENCE [LARGE SCALE GENOMIC DNA]</scope>
    <source>
        <strain evidence="10 13">ATCC 39006</strain>
    </source>
</reference>
<organism evidence="11 12">
    <name type="scientific">Serratia sp. (strain ATCC 39006)</name>
    <name type="common">Prodigiosinella confusarubida</name>
    <dbReference type="NCBI Taxonomy" id="104623"/>
    <lineage>
        <taxon>Bacteria</taxon>
        <taxon>Pseudomonadati</taxon>
        <taxon>Pseudomonadota</taxon>
        <taxon>Gammaproteobacteria</taxon>
        <taxon>Enterobacterales</taxon>
        <taxon>Pectobacteriaceae</taxon>
        <taxon>Prodigiosinella</taxon>
    </lineage>
</organism>
<dbReference type="GO" id="GO:0005737">
    <property type="term" value="C:cytoplasm"/>
    <property type="evidence" value="ECO:0007669"/>
    <property type="project" value="UniProtKB-SubCell"/>
</dbReference>
<dbReference type="Gene3D" id="3.90.1200.10">
    <property type="match status" value="1"/>
</dbReference>
<dbReference type="SUPFAM" id="SSF56112">
    <property type="entry name" value="Protein kinase-like (PK-like)"/>
    <property type="match status" value="1"/>
</dbReference>
<comment type="subcellular location">
    <subcellularLocation>
        <location evidence="1">Cytoplasm</location>
    </subcellularLocation>
</comment>
<dbReference type="OrthoDB" id="156345at2"/>